<dbReference type="EMBL" id="BRXR01000001">
    <property type="protein sequence ID" value="GLC32531.1"/>
    <property type="molecule type" value="Genomic_DNA"/>
</dbReference>
<evidence type="ECO:0000313" key="1">
    <source>
        <dbReference type="EMBL" id="GLC32531.1"/>
    </source>
</evidence>
<gene>
    <name evidence="1" type="ORF">bsdE14_39410</name>
</gene>
<dbReference type="Pfam" id="PF00302">
    <property type="entry name" value="CAT"/>
    <property type="match status" value="1"/>
</dbReference>
<dbReference type="InterPro" id="IPR001707">
    <property type="entry name" value="Cmp_AcTrfase"/>
</dbReference>
<dbReference type="PANTHER" id="PTHR38474">
    <property type="entry name" value="SLR0299 PROTEIN"/>
    <property type="match status" value="1"/>
</dbReference>
<protein>
    <submittedName>
        <fullName evidence="1">Chloramphenicol acetyltransferase</fullName>
    </submittedName>
</protein>
<dbReference type="Gene3D" id="3.30.559.10">
    <property type="entry name" value="Chloramphenicol acetyltransferase-like domain"/>
    <property type="match status" value="1"/>
</dbReference>
<sequence>MKYVNIENWKRKDHFNYFKQLDYPHFNICGNVDITSFYKYIKENELPFFITVLYASTKAANSVKEFRFRIRGEKVVEHENVNPSFTVLTEEEVFSFCAVHYIDNFKNFKYNTSREIEKVRNNISLEDQPGRDDLIYITSIPWISFTNVTHPIQMNPVDSIPRIAWGKYFEENGRIKLPLSVQAHHALVDGLHVGQFFNIFQEILDNPAKYLSFGY</sequence>
<evidence type="ECO:0000313" key="2">
    <source>
        <dbReference type="Proteomes" id="UP001208567"/>
    </source>
</evidence>
<dbReference type="PIRSF" id="PIRSF000440">
    <property type="entry name" value="CAT"/>
    <property type="match status" value="1"/>
</dbReference>
<dbReference type="SMART" id="SM01059">
    <property type="entry name" value="CAT"/>
    <property type="match status" value="1"/>
</dbReference>
<dbReference type="Proteomes" id="UP001208567">
    <property type="component" value="Unassembled WGS sequence"/>
</dbReference>
<dbReference type="InterPro" id="IPR023213">
    <property type="entry name" value="CAT-like_dom_sf"/>
</dbReference>
<dbReference type="RefSeq" id="WP_264852311.1">
    <property type="nucleotide sequence ID" value="NZ_BRXR01000001.1"/>
</dbReference>
<comment type="caution">
    <text evidence="1">The sequence shown here is derived from an EMBL/GenBank/DDBJ whole genome shotgun (WGS) entry which is preliminary data.</text>
</comment>
<organism evidence="1 2">
    <name type="scientific">Clostridium omnivorum</name>
    <dbReference type="NCBI Taxonomy" id="1604902"/>
    <lineage>
        <taxon>Bacteria</taxon>
        <taxon>Bacillati</taxon>
        <taxon>Bacillota</taxon>
        <taxon>Clostridia</taxon>
        <taxon>Eubacteriales</taxon>
        <taxon>Clostridiaceae</taxon>
        <taxon>Clostridium</taxon>
    </lineage>
</organism>
<dbReference type="SUPFAM" id="SSF52777">
    <property type="entry name" value="CoA-dependent acyltransferases"/>
    <property type="match status" value="1"/>
</dbReference>
<accession>A0ABQ5NBH1</accession>
<keyword evidence="2" id="KW-1185">Reference proteome</keyword>
<reference evidence="1 2" key="1">
    <citation type="journal article" date="2024" name="Int. J. Syst. Evol. Microbiol.">
        <title>Clostridium omnivorum sp. nov., isolated from anoxic soil under the treatment of reductive soil disinfestation.</title>
        <authorList>
            <person name="Ueki A."/>
            <person name="Tonouchi A."/>
            <person name="Kaku N."/>
            <person name="Honma S."/>
            <person name="Ueki K."/>
        </authorList>
    </citation>
    <scope>NUCLEOTIDE SEQUENCE [LARGE SCALE GENOMIC DNA]</scope>
    <source>
        <strain evidence="1 2">E14</strain>
    </source>
</reference>
<proteinExistence type="predicted"/>
<name>A0ABQ5NBH1_9CLOT</name>
<dbReference type="PANTHER" id="PTHR38474:SF1">
    <property type="entry name" value="SLR0299 PROTEIN"/>
    <property type="match status" value="1"/>
</dbReference>